<protein>
    <recommendedName>
        <fullName evidence="11">Outer membrane protein A</fullName>
    </recommendedName>
</protein>
<keyword evidence="9" id="KW-1015">Disulfide bond</keyword>
<dbReference type="PANTHER" id="PTHR30329">
    <property type="entry name" value="STATOR ELEMENT OF FLAGELLAR MOTOR COMPLEX"/>
    <property type="match status" value="1"/>
</dbReference>
<proteinExistence type="inferred from homology"/>
<evidence type="ECO:0000313" key="16">
    <source>
        <dbReference type="Proteomes" id="UP000078286"/>
    </source>
</evidence>
<reference evidence="15 16" key="1">
    <citation type="submission" date="2016-04" db="EMBL/GenBank/DDBJ databases">
        <title>ATOL: Assembling a taxonomically balanced genome-scale reconstruction of the evolutionary history of the Enterobacteriaceae.</title>
        <authorList>
            <person name="Plunkett G.III."/>
            <person name="Neeno-Eckwall E.C."/>
            <person name="Glasner J.D."/>
            <person name="Perna N.T."/>
        </authorList>
    </citation>
    <scope>NUCLEOTIDE SEQUENCE [LARGE SCALE GENOMIC DNA]</scope>
    <source>
        <strain evidence="15 16">ATCC 51607</strain>
    </source>
</reference>
<dbReference type="GO" id="GO:0009279">
    <property type="term" value="C:cell outer membrane"/>
    <property type="evidence" value="ECO:0007669"/>
    <property type="project" value="UniProtKB-SubCell"/>
</dbReference>
<dbReference type="Pfam" id="PF00691">
    <property type="entry name" value="OmpA"/>
    <property type="match status" value="1"/>
</dbReference>
<evidence type="ECO:0000256" key="6">
    <source>
        <dbReference type="ARBA" id="ARBA00023065"/>
    </source>
</evidence>
<dbReference type="GO" id="GO:0015288">
    <property type="term" value="F:porin activity"/>
    <property type="evidence" value="ECO:0007669"/>
    <property type="project" value="UniProtKB-KW"/>
</dbReference>
<keyword evidence="3" id="KW-0813">Transport</keyword>
<dbReference type="Pfam" id="PF01389">
    <property type="entry name" value="OmpA_membrane"/>
    <property type="match status" value="1"/>
</dbReference>
<evidence type="ECO:0000256" key="4">
    <source>
        <dbReference type="ARBA" id="ARBA00022452"/>
    </source>
</evidence>
<evidence type="ECO:0000256" key="12">
    <source>
        <dbReference type="PROSITE-ProRule" id="PRU00473"/>
    </source>
</evidence>
<dbReference type="SUPFAM" id="SSF56925">
    <property type="entry name" value="OMPA-like"/>
    <property type="match status" value="1"/>
</dbReference>
<sequence>MKKTLVALIVLNACAVSNVFAAADANTWYGGAKMGWSHYFDVSGNKGFSDNASNATDFDFDKDNTSGGVFAGYQVLPWLAVEGGYDYLGNMGISGNNGVAGAKMKSQGLQLSLKASYGLTDNWDIYGRAGAMGYRAETNNAGDNNFETGVRPLAAVGTEYAFTKNWAGRLEYQWVSNVGNSNQIGISSDVSSLSAGVVYRFGQHDDAPVAVVPAAAVVTAPEVKKFNLKSDVLFGFNSAELTSEGHAAIQQLYNSPDMQAAKNSSTTVVGYSDRLGSEQYNQQLSAQRAQAVVDALIAQGLPAQNVRAEGRGENDSVTGNTCADDMPKSQLIDCLAPDRRVVVEIAGEQ</sequence>
<keyword evidence="6" id="KW-0406">Ion transport</keyword>
<dbReference type="EMBL" id="LXEO01000049">
    <property type="protein sequence ID" value="OAT15850.1"/>
    <property type="molecule type" value="Genomic_DNA"/>
</dbReference>
<evidence type="ECO:0000256" key="13">
    <source>
        <dbReference type="SAM" id="SignalP"/>
    </source>
</evidence>
<evidence type="ECO:0000256" key="9">
    <source>
        <dbReference type="ARBA" id="ARBA00023157"/>
    </source>
</evidence>
<dbReference type="PANTHER" id="PTHR30329:SF21">
    <property type="entry name" value="LIPOPROTEIN YIAD-RELATED"/>
    <property type="match status" value="1"/>
</dbReference>
<dbReference type="InterPro" id="IPR000498">
    <property type="entry name" value="OmpA-like_TM_dom"/>
</dbReference>
<feature type="domain" description="OmpA-like" evidence="14">
    <location>
        <begin position="221"/>
        <end position="349"/>
    </location>
</feature>
<keyword evidence="5" id="KW-0812">Transmembrane</keyword>
<dbReference type="SUPFAM" id="SSF103088">
    <property type="entry name" value="OmpA-like"/>
    <property type="match status" value="1"/>
</dbReference>
<dbReference type="InterPro" id="IPR002368">
    <property type="entry name" value="OmpA"/>
</dbReference>
<dbReference type="PRINTS" id="PR01022">
    <property type="entry name" value="OUTRMMBRANEA"/>
</dbReference>
<comment type="caution">
    <text evidence="15">The sequence shown here is derived from an EMBL/GenBank/DDBJ whole genome shotgun (WGS) entry which is preliminary data.</text>
</comment>
<dbReference type="InterPro" id="IPR036737">
    <property type="entry name" value="OmpA-like_sf"/>
</dbReference>
<keyword evidence="8 12" id="KW-0472">Membrane</keyword>
<gene>
    <name evidence="15" type="ORF">M979_3298</name>
</gene>
<dbReference type="PRINTS" id="PR01021">
    <property type="entry name" value="OMPADOMAIN"/>
</dbReference>
<evidence type="ECO:0000256" key="7">
    <source>
        <dbReference type="ARBA" id="ARBA00023114"/>
    </source>
</evidence>
<dbReference type="GO" id="GO:0006811">
    <property type="term" value="P:monoatomic ion transport"/>
    <property type="evidence" value="ECO:0007669"/>
    <property type="project" value="UniProtKB-KW"/>
</dbReference>
<dbReference type="CDD" id="cd07185">
    <property type="entry name" value="OmpA_C-like"/>
    <property type="match status" value="1"/>
</dbReference>
<feature type="signal peptide" evidence="13">
    <location>
        <begin position="1"/>
        <end position="21"/>
    </location>
</feature>
<dbReference type="Proteomes" id="UP000078286">
    <property type="component" value="Unassembled WGS sequence"/>
</dbReference>
<feature type="chain" id="PRO_5008593133" description="Outer membrane protein A" evidence="13">
    <location>
        <begin position="22"/>
        <end position="349"/>
    </location>
</feature>
<dbReference type="InterPro" id="IPR050330">
    <property type="entry name" value="Bact_OuterMem_StrucFunc"/>
</dbReference>
<dbReference type="RefSeq" id="WP_064555667.1">
    <property type="nucleotide sequence ID" value="NZ_LXEO01000049.1"/>
</dbReference>
<name>A0A1B7HJN8_9ENTR</name>
<dbReference type="NCBIfam" id="NF008071">
    <property type="entry name" value="PRK10808.1"/>
    <property type="match status" value="1"/>
</dbReference>
<comment type="subcellular location">
    <subcellularLocation>
        <location evidence="1">Cell outer membrane</location>
        <topology evidence="1">Multi-pass membrane protein</topology>
    </subcellularLocation>
</comment>
<evidence type="ECO:0000259" key="14">
    <source>
        <dbReference type="PROSITE" id="PS51123"/>
    </source>
</evidence>
<dbReference type="PATRIC" id="fig|1354255.3.peg.3394"/>
<keyword evidence="16" id="KW-1185">Reference proteome</keyword>
<evidence type="ECO:0000256" key="2">
    <source>
        <dbReference type="ARBA" id="ARBA00005710"/>
    </source>
</evidence>
<keyword evidence="7" id="KW-0626">Porin</keyword>
<dbReference type="InterPro" id="IPR006664">
    <property type="entry name" value="OMP_bac"/>
</dbReference>
<dbReference type="Gene3D" id="2.40.160.20">
    <property type="match status" value="1"/>
</dbReference>
<accession>A0A1B7HJN8</accession>
<dbReference type="InterPro" id="IPR006665">
    <property type="entry name" value="OmpA-like"/>
</dbReference>
<keyword evidence="4" id="KW-1134">Transmembrane beta strand</keyword>
<dbReference type="GO" id="GO:0046930">
    <property type="term" value="C:pore complex"/>
    <property type="evidence" value="ECO:0007669"/>
    <property type="project" value="UniProtKB-KW"/>
</dbReference>
<dbReference type="PROSITE" id="PS51123">
    <property type="entry name" value="OMPA_2"/>
    <property type="match status" value="1"/>
</dbReference>
<evidence type="ECO:0000256" key="8">
    <source>
        <dbReference type="ARBA" id="ARBA00023136"/>
    </source>
</evidence>
<evidence type="ECO:0000256" key="5">
    <source>
        <dbReference type="ARBA" id="ARBA00022692"/>
    </source>
</evidence>
<evidence type="ECO:0000256" key="3">
    <source>
        <dbReference type="ARBA" id="ARBA00022448"/>
    </source>
</evidence>
<keyword evidence="10" id="KW-0998">Cell outer membrane</keyword>
<evidence type="ECO:0000256" key="1">
    <source>
        <dbReference type="ARBA" id="ARBA00004571"/>
    </source>
</evidence>
<dbReference type="AlphaFoldDB" id="A0A1B7HJN8"/>
<organism evidence="15 16">
    <name type="scientific">Buttiauxella noackiae ATCC 51607</name>
    <dbReference type="NCBI Taxonomy" id="1354255"/>
    <lineage>
        <taxon>Bacteria</taxon>
        <taxon>Pseudomonadati</taxon>
        <taxon>Pseudomonadota</taxon>
        <taxon>Gammaproteobacteria</taxon>
        <taxon>Enterobacterales</taxon>
        <taxon>Enterobacteriaceae</taxon>
        <taxon>Buttiauxella</taxon>
    </lineage>
</organism>
<comment type="similarity">
    <text evidence="2">Belongs to the outer membrane OOP (TC 1.B.6) superfamily. OmpA family.</text>
</comment>
<evidence type="ECO:0000256" key="10">
    <source>
        <dbReference type="ARBA" id="ARBA00023237"/>
    </source>
</evidence>
<evidence type="ECO:0000256" key="11">
    <source>
        <dbReference type="ARBA" id="ARBA00029539"/>
    </source>
</evidence>
<dbReference type="InterPro" id="IPR011250">
    <property type="entry name" value="OMP/PagP_B-barrel"/>
</dbReference>
<keyword evidence="13" id="KW-0732">Signal</keyword>
<evidence type="ECO:0000313" key="15">
    <source>
        <dbReference type="EMBL" id="OAT15850.1"/>
    </source>
</evidence>
<dbReference type="Gene3D" id="3.30.1330.60">
    <property type="entry name" value="OmpA-like domain"/>
    <property type="match status" value="1"/>
</dbReference>